<evidence type="ECO:0000256" key="2">
    <source>
        <dbReference type="ARBA" id="ARBA00022692"/>
    </source>
</evidence>
<feature type="transmembrane region" description="Helical" evidence="5">
    <location>
        <begin position="220"/>
        <end position="240"/>
    </location>
</feature>
<feature type="transmembrane region" description="Helical" evidence="5">
    <location>
        <begin position="136"/>
        <end position="158"/>
    </location>
</feature>
<name>A0A0F3GU82_9BACT</name>
<feature type="transmembrane region" description="Helical" evidence="5">
    <location>
        <begin position="100"/>
        <end position="124"/>
    </location>
</feature>
<feature type="domain" description="ABC transmembrane type-2" evidence="6">
    <location>
        <begin position="22"/>
        <end position="243"/>
    </location>
</feature>
<dbReference type="GO" id="GO:0140359">
    <property type="term" value="F:ABC-type transporter activity"/>
    <property type="evidence" value="ECO:0007669"/>
    <property type="project" value="InterPro"/>
</dbReference>
<dbReference type="InterPro" id="IPR013525">
    <property type="entry name" value="ABC2_TM"/>
</dbReference>
<organism evidence="7 8">
    <name type="scientific">Candidatus Magnetobacterium bavaricum</name>
    <dbReference type="NCBI Taxonomy" id="29290"/>
    <lineage>
        <taxon>Bacteria</taxon>
        <taxon>Pseudomonadati</taxon>
        <taxon>Nitrospirota</taxon>
        <taxon>Thermodesulfovibrionia</taxon>
        <taxon>Thermodesulfovibrionales</taxon>
        <taxon>Candidatus Magnetobacteriaceae</taxon>
        <taxon>Candidatus Magnetobacterium</taxon>
    </lineage>
</organism>
<comment type="subcellular location">
    <subcellularLocation>
        <location evidence="5">Cell membrane</location>
        <topology evidence="5">Multi-pass membrane protein</topology>
    </subcellularLocation>
    <subcellularLocation>
        <location evidence="1">Membrane</location>
        <topology evidence="1">Multi-pass membrane protein</topology>
    </subcellularLocation>
</comment>
<dbReference type="Proteomes" id="UP000033423">
    <property type="component" value="Unassembled WGS sequence"/>
</dbReference>
<evidence type="ECO:0000256" key="5">
    <source>
        <dbReference type="RuleBase" id="RU361157"/>
    </source>
</evidence>
<feature type="transmembrane region" description="Helical" evidence="5">
    <location>
        <begin position="165"/>
        <end position="185"/>
    </location>
</feature>
<gene>
    <name evidence="7" type="ORF">MBAV_002292</name>
</gene>
<keyword evidence="4 5" id="KW-0472">Membrane</keyword>
<evidence type="ECO:0000313" key="7">
    <source>
        <dbReference type="EMBL" id="KJU85515.1"/>
    </source>
</evidence>
<dbReference type="InterPro" id="IPR047817">
    <property type="entry name" value="ABC2_TM_bact-type"/>
</dbReference>
<dbReference type="PANTHER" id="PTHR43332:SF2">
    <property type="entry name" value="INNER MEMBRANE TRANSPORT PERMEASE YADH"/>
    <property type="match status" value="1"/>
</dbReference>
<reference evidence="7 8" key="1">
    <citation type="submission" date="2015-02" db="EMBL/GenBank/DDBJ databases">
        <title>Single-cell genomics of uncultivated deep-branching MTB reveals a conserved set of magnetosome genes.</title>
        <authorList>
            <person name="Kolinko S."/>
            <person name="Richter M."/>
            <person name="Glockner F.O."/>
            <person name="Brachmann A."/>
            <person name="Schuler D."/>
        </authorList>
    </citation>
    <scope>NUCLEOTIDE SEQUENCE [LARGE SCALE GENOMIC DNA]</scope>
    <source>
        <strain evidence="7">TM-1</strain>
    </source>
</reference>
<keyword evidence="3 5" id="KW-1133">Transmembrane helix</keyword>
<dbReference type="PRINTS" id="PR00164">
    <property type="entry name" value="ABC2TRNSPORT"/>
</dbReference>
<dbReference type="PANTHER" id="PTHR43332">
    <property type="entry name" value="INNER MEMBRANE TRANSPORT PERMEASE YADH-RELATED"/>
    <property type="match status" value="1"/>
</dbReference>
<dbReference type="InterPro" id="IPR000412">
    <property type="entry name" value="ABC_2_transport"/>
</dbReference>
<accession>A0A0F3GU82</accession>
<dbReference type="AlphaFoldDB" id="A0A0F3GU82"/>
<dbReference type="Pfam" id="PF01061">
    <property type="entry name" value="ABC2_membrane"/>
    <property type="match status" value="1"/>
</dbReference>
<keyword evidence="5" id="KW-1003">Cell membrane</keyword>
<dbReference type="EMBL" id="LACI01000986">
    <property type="protein sequence ID" value="KJU85515.1"/>
    <property type="molecule type" value="Genomic_DNA"/>
</dbReference>
<keyword evidence="8" id="KW-1185">Reference proteome</keyword>
<protein>
    <recommendedName>
        <fullName evidence="5">Transport permease protein</fullName>
    </recommendedName>
</protein>
<keyword evidence="2 5" id="KW-0812">Transmembrane</keyword>
<feature type="transmembrane region" description="Helical" evidence="5">
    <location>
        <begin position="21"/>
        <end position="41"/>
    </location>
</feature>
<feature type="transmembrane region" description="Helical" evidence="5">
    <location>
        <begin position="53"/>
        <end position="79"/>
    </location>
</feature>
<evidence type="ECO:0000259" key="6">
    <source>
        <dbReference type="PROSITE" id="PS51012"/>
    </source>
</evidence>
<evidence type="ECO:0000256" key="3">
    <source>
        <dbReference type="ARBA" id="ARBA00022989"/>
    </source>
</evidence>
<evidence type="ECO:0000313" key="8">
    <source>
        <dbReference type="Proteomes" id="UP000033423"/>
    </source>
</evidence>
<proteinExistence type="inferred from homology"/>
<evidence type="ECO:0000256" key="1">
    <source>
        <dbReference type="ARBA" id="ARBA00004141"/>
    </source>
</evidence>
<keyword evidence="5" id="KW-0813">Transport</keyword>
<dbReference type="PIRSF" id="PIRSF006648">
    <property type="entry name" value="DrrB"/>
    <property type="match status" value="1"/>
</dbReference>
<comment type="similarity">
    <text evidence="5">Belongs to the ABC-2 integral membrane protein family.</text>
</comment>
<comment type="caution">
    <text evidence="7">The sequence shown here is derived from an EMBL/GenBank/DDBJ whole genome shotgun (WGS) entry which is preliminary data.</text>
</comment>
<evidence type="ECO:0000256" key="4">
    <source>
        <dbReference type="ARBA" id="ARBA00023136"/>
    </source>
</evidence>
<dbReference type="PROSITE" id="PS51012">
    <property type="entry name" value="ABC_TM2"/>
    <property type="match status" value="1"/>
</dbReference>
<dbReference type="InterPro" id="IPR052522">
    <property type="entry name" value="ABC-2_transport_permease"/>
</dbReference>
<dbReference type="GO" id="GO:0043190">
    <property type="term" value="C:ATP-binding cassette (ABC) transporter complex"/>
    <property type="evidence" value="ECO:0007669"/>
    <property type="project" value="InterPro"/>
</dbReference>
<sequence>MLNGLRAVLYREITVFKSRAVKQLVTSSVPPLLFLIAFGWGLGRQVNVGGLPYISFLVPGLITMSSLNQCFAISAEINISRFYFHTFDEYLIAPVSNVEIVLGLTIFGMFRGLLSTLIIFIYTFLFDVQLSLHPAFFVALTLHAFIFSALAVTTSMIVQDHSGQNLVASFVITPMVFLCGTFFPVDKLPTIFKYLVLVLPLTYSTKVIRASLTGGIITPLYIYLLILYSIIFFMTAIWALKKVEA</sequence>